<keyword evidence="1" id="KW-0732">Signal</keyword>
<dbReference type="OrthoDB" id="10364385at2759"/>
<feature type="chain" id="PRO_5026252969" evidence="1">
    <location>
        <begin position="21"/>
        <end position="109"/>
    </location>
</feature>
<sequence>MRLAIISILILATLLPNVLADYITGMRCQTYNAETTNRDIARGNRVTGYFVNDVLNLPSAVFVYKGVTCTSLYSPIDVKRFKELCTQRCVKGRPEFVCASTTSLCDQSI</sequence>
<reference evidence="2" key="1">
    <citation type="journal article" date="2020" name="Stud. Mycol.">
        <title>101 Dothideomycetes genomes: a test case for predicting lifestyles and emergence of pathogens.</title>
        <authorList>
            <person name="Haridas S."/>
            <person name="Albert R."/>
            <person name="Binder M."/>
            <person name="Bloem J."/>
            <person name="Labutti K."/>
            <person name="Salamov A."/>
            <person name="Andreopoulos B."/>
            <person name="Baker S."/>
            <person name="Barry K."/>
            <person name="Bills G."/>
            <person name="Bluhm B."/>
            <person name="Cannon C."/>
            <person name="Castanera R."/>
            <person name="Culley D."/>
            <person name="Daum C."/>
            <person name="Ezra D."/>
            <person name="Gonzalez J."/>
            <person name="Henrissat B."/>
            <person name="Kuo A."/>
            <person name="Liang C."/>
            <person name="Lipzen A."/>
            <person name="Lutzoni F."/>
            <person name="Magnuson J."/>
            <person name="Mondo S."/>
            <person name="Nolan M."/>
            <person name="Ohm R."/>
            <person name="Pangilinan J."/>
            <person name="Park H.-J."/>
            <person name="Ramirez L."/>
            <person name="Alfaro M."/>
            <person name="Sun H."/>
            <person name="Tritt A."/>
            <person name="Yoshinaga Y."/>
            <person name="Zwiers L.-H."/>
            <person name="Turgeon B."/>
            <person name="Goodwin S."/>
            <person name="Spatafora J."/>
            <person name="Crous P."/>
            <person name="Grigoriev I."/>
        </authorList>
    </citation>
    <scope>NUCLEOTIDE SEQUENCE</scope>
    <source>
        <strain evidence="2">CBS 116005</strain>
    </source>
</reference>
<dbReference type="Proteomes" id="UP000799436">
    <property type="component" value="Unassembled WGS sequence"/>
</dbReference>
<gene>
    <name evidence="2" type="ORF">EJ03DRAFT_106313</name>
</gene>
<name>A0A6G1L827_9PEZI</name>
<organism evidence="2 3">
    <name type="scientific">Teratosphaeria nubilosa</name>
    <dbReference type="NCBI Taxonomy" id="161662"/>
    <lineage>
        <taxon>Eukaryota</taxon>
        <taxon>Fungi</taxon>
        <taxon>Dikarya</taxon>
        <taxon>Ascomycota</taxon>
        <taxon>Pezizomycotina</taxon>
        <taxon>Dothideomycetes</taxon>
        <taxon>Dothideomycetidae</taxon>
        <taxon>Mycosphaerellales</taxon>
        <taxon>Teratosphaeriaceae</taxon>
        <taxon>Teratosphaeria</taxon>
    </lineage>
</organism>
<evidence type="ECO:0000313" key="3">
    <source>
        <dbReference type="Proteomes" id="UP000799436"/>
    </source>
</evidence>
<keyword evidence="3" id="KW-1185">Reference proteome</keyword>
<dbReference type="AlphaFoldDB" id="A0A6G1L827"/>
<protein>
    <submittedName>
        <fullName evidence="2">Uncharacterized protein</fullName>
    </submittedName>
</protein>
<dbReference type="EMBL" id="ML995837">
    <property type="protein sequence ID" value="KAF2769083.1"/>
    <property type="molecule type" value="Genomic_DNA"/>
</dbReference>
<feature type="signal peptide" evidence="1">
    <location>
        <begin position="1"/>
        <end position="20"/>
    </location>
</feature>
<proteinExistence type="predicted"/>
<accession>A0A6G1L827</accession>
<evidence type="ECO:0000256" key="1">
    <source>
        <dbReference type="SAM" id="SignalP"/>
    </source>
</evidence>
<evidence type="ECO:0000313" key="2">
    <source>
        <dbReference type="EMBL" id="KAF2769083.1"/>
    </source>
</evidence>